<dbReference type="KEGG" id="prel:PRELSG_0103700"/>
<dbReference type="VEuPathDB" id="PlasmoDB:PRELSG_0103700"/>
<dbReference type="EMBL" id="LN835296">
    <property type="protein sequence ID" value="CRG98392.1"/>
    <property type="molecule type" value="Genomic_DNA"/>
</dbReference>
<dbReference type="GeneID" id="39734287"/>
<keyword evidence="1" id="KW-0472">Membrane</keyword>
<dbReference type="OrthoDB" id="337038at2759"/>
<dbReference type="Gene3D" id="3.40.33.10">
    <property type="entry name" value="CAP"/>
    <property type="match status" value="1"/>
</dbReference>
<feature type="transmembrane region" description="Helical" evidence="1">
    <location>
        <begin position="6"/>
        <end position="23"/>
    </location>
</feature>
<reference evidence="3 4" key="1">
    <citation type="submission" date="2015-04" db="EMBL/GenBank/DDBJ databases">
        <authorList>
            <consortium name="Pathogen Informatics"/>
        </authorList>
    </citation>
    <scope>NUCLEOTIDE SEQUENCE [LARGE SCALE GENOMIC DNA]</scope>
    <source>
        <strain evidence="3 4">SGS1</strain>
    </source>
</reference>
<accession>A0A1J1H463</accession>
<evidence type="ECO:0000313" key="4">
    <source>
        <dbReference type="Proteomes" id="UP000220158"/>
    </source>
</evidence>
<dbReference type="PANTHER" id="PTHR10334">
    <property type="entry name" value="CYSTEINE-RICH SECRETORY PROTEIN-RELATED"/>
    <property type="match status" value="1"/>
</dbReference>
<dbReference type="InterPro" id="IPR035940">
    <property type="entry name" value="CAP_sf"/>
</dbReference>
<gene>
    <name evidence="3" type="ORF">PRELSG_0103700</name>
</gene>
<evidence type="ECO:0000259" key="2">
    <source>
        <dbReference type="SMART" id="SM00198"/>
    </source>
</evidence>
<dbReference type="InterPro" id="IPR014044">
    <property type="entry name" value="CAP_dom"/>
</dbReference>
<dbReference type="SMART" id="SM00198">
    <property type="entry name" value="SCP"/>
    <property type="match status" value="1"/>
</dbReference>
<sequence length="187" mass="22101">MITLFIFNIFCFFFIGFCIIVEGKSCKFNKKLIVERHDDFRLKHNAKPLSCNLKRLHKKKPIWLFYFYIKTNSDCVLTSKQINTNYFNFFKNTEIESAVNRWYEGINDYDFELGTIRRNNNVFEFTQIVWKSVENIGCSTACCKTTGILICKYDNYPNKPGYFSDNVGAIDTIFVFNDLKAEKERND</sequence>
<protein>
    <submittedName>
        <fullName evidence="3">Cysteine-rich secretory protein, putative</fullName>
    </submittedName>
</protein>
<proteinExistence type="predicted"/>
<dbReference type="SUPFAM" id="SSF55797">
    <property type="entry name" value="PR-1-like"/>
    <property type="match status" value="1"/>
</dbReference>
<evidence type="ECO:0000256" key="1">
    <source>
        <dbReference type="SAM" id="Phobius"/>
    </source>
</evidence>
<dbReference type="InterPro" id="IPR001283">
    <property type="entry name" value="CRISP-related"/>
</dbReference>
<dbReference type="Proteomes" id="UP000220158">
    <property type="component" value="Chromosome 1"/>
</dbReference>
<dbReference type="Pfam" id="PF00188">
    <property type="entry name" value="CAP"/>
    <property type="match status" value="1"/>
</dbReference>
<keyword evidence="1" id="KW-0812">Transmembrane</keyword>
<dbReference type="CDD" id="cd05380">
    <property type="entry name" value="CAP_euk"/>
    <property type="match status" value="1"/>
</dbReference>
<keyword evidence="4" id="KW-1185">Reference proteome</keyword>
<feature type="domain" description="SCP" evidence="2">
    <location>
        <begin position="28"/>
        <end position="161"/>
    </location>
</feature>
<evidence type="ECO:0000313" key="3">
    <source>
        <dbReference type="EMBL" id="CRG98392.1"/>
    </source>
</evidence>
<name>A0A1J1H463_PLARL</name>
<organism evidence="3 4">
    <name type="scientific">Plasmodium relictum</name>
    <dbReference type="NCBI Taxonomy" id="85471"/>
    <lineage>
        <taxon>Eukaryota</taxon>
        <taxon>Sar</taxon>
        <taxon>Alveolata</taxon>
        <taxon>Apicomplexa</taxon>
        <taxon>Aconoidasida</taxon>
        <taxon>Haemosporida</taxon>
        <taxon>Plasmodiidae</taxon>
        <taxon>Plasmodium</taxon>
        <taxon>Plasmodium (Haemamoeba)</taxon>
    </lineage>
</organism>
<dbReference type="RefSeq" id="XP_028531402.1">
    <property type="nucleotide sequence ID" value="XM_028678334.1"/>
</dbReference>
<keyword evidence="1" id="KW-1133">Transmembrane helix</keyword>
<dbReference type="AlphaFoldDB" id="A0A1J1H463"/>